<gene>
    <name evidence="1" type="ORF">RHMOL_Rhmol07G0285700</name>
</gene>
<reference evidence="1" key="1">
    <citation type="submission" date="2022-02" db="EMBL/GenBank/DDBJ databases">
        <title>Plant Genome Project.</title>
        <authorList>
            <person name="Zhang R.-G."/>
        </authorList>
    </citation>
    <scope>NUCLEOTIDE SEQUENCE</scope>
    <source>
        <strain evidence="1">AT1</strain>
    </source>
</reference>
<dbReference type="EMBL" id="CM046394">
    <property type="protein sequence ID" value="KAI8548602.1"/>
    <property type="molecule type" value="Genomic_DNA"/>
</dbReference>
<keyword evidence="2" id="KW-1185">Reference proteome</keyword>
<name>A0ACC0N5J7_RHOML</name>
<comment type="caution">
    <text evidence="1">The sequence shown here is derived from an EMBL/GenBank/DDBJ whole genome shotgun (WGS) entry which is preliminary data.</text>
</comment>
<evidence type="ECO:0000313" key="1">
    <source>
        <dbReference type="EMBL" id="KAI8548602.1"/>
    </source>
</evidence>
<dbReference type="Proteomes" id="UP001062846">
    <property type="component" value="Chromosome 7"/>
</dbReference>
<accession>A0ACC0N5J7</accession>
<organism evidence="1 2">
    <name type="scientific">Rhododendron molle</name>
    <name type="common">Chinese azalea</name>
    <name type="synonym">Azalea mollis</name>
    <dbReference type="NCBI Taxonomy" id="49168"/>
    <lineage>
        <taxon>Eukaryota</taxon>
        <taxon>Viridiplantae</taxon>
        <taxon>Streptophyta</taxon>
        <taxon>Embryophyta</taxon>
        <taxon>Tracheophyta</taxon>
        <taxon>Spermatophyta</taxon>
        <taxon>Magnoliopsida</taxon>
        <taxon>eudicotyledons</taxon>
        <taxon>Gunneridae</taxon>
        <taxon>Pentapetalae</taxon>
        <taxon>asterids</taxon>
        <taxon>Ericales</taxon>
        <taxon>Ericaceae</taxon>
        <taxon>Ericoideae</taxon>
        <taxon>Rhodoreae</taxon>
        <taxon>Rhododendron</taxon>
    </lineage>
</organism>
<sequence>MRVNYSVLLYPSFLSLSLSLSLSLPNSRPFFPLSSCNNLLTIVLMELVLELFITAFVALIFSFFLAKLVSTATTGDSKRDLGLKESDDPVHDGQSVLVEEKKFDGGLRVQSSTRSKRKVRFADESVQKVDKFEAFDEKRCRSGQTEAAGVPVGSTEGQSTAAETVGGVVEVVGIKEVDDVADLDGLVVEEKAEGRVEVVEEVGGVSEGELGREAAGMGGVGVGGIKDGRVVGNLDGLVVEREVSERKEGDDVESVSIKEEGVITSLDGLVVEREGNEGKEDDDVDSVNIKEEGVVTSLDGLVVEEEGSEGKEGDGVETTKEGVVTSLVVEEGGEGREADGVERVVKEGDGGTNWDGLGGKEGCERKEADDVNEGNEKEDAGDIGKRCERIKGDDIGSENKEEGLVTDLNGLIDEEGGKEADDVENVVKEGSPMADLVFEGKIVENADGDVGDVENVVKEGNEMDVLGFEGNIVENADAGCKVDIGSVIDDIVVAQDAKVSDVESGIEGGMNKGDVKEEKSVGGEEDDDWEGIERSELSEVFAAAAKYVASGRKDERLSNMGSDVQMQLYGLHKVAVEGPCYEPQPMAIKISSRAKWNAWQRMGNMDPEVAREQYIALLSDKVPGWMEGKSSGDDSADSLESGIHAAPSREISTDLHNQHHSAKNRELEDYGADGGV</sequence>
<evidence type="ECO:0000313" key="2">
    <source>
        <dbReference type="Proteomes" id="UP001062846"/>
    </source>
</evidence>
<protein>
    <submittedName>
        <fullName evidence="1">Uncharacterized protein</fullName>
    </submittedName>
</protein>
<proteinExistence type="predicted"/>